<evidence type="ECO:0000313" key="1">
    <source>
        <dbReference type="EMBL" id="EPS63318.1"/>
    </source>
</evidence>
<dbReference type="Proteomes" id="UP000015453">
    <property type="component" value="Unassembled WGS sequence"/>
</dbReference>
<organism evidence="1 2">
    <name type="scientific">Genlisea aurea</name>
    <dbReference type="NCBI Taxonomy" id="192259"/>
    <lineage>
        <taxon>Eukaryota</taxon>
        <taxon>Viridiplantae</taxon>
        <taxon>Streptophyta</taxon>
        <taxon>Embryophyta</taxon>
        <taxon>Tracheophyta</taxon>
        <taxon>Spermatophyta</taxon>
        <taxon>Magnoliopsida</taxon>
        <taxon>eudicotyledons</taxon>
        <taxon>Gunneridae</taxon>
        <taxon>Pentapetalae</taxon>
        <taxon>asterids</taxon>
        <taxon>lamiids</taxon>
        <taxon>Lamiales</taxon>
        <taxon>Lentibulariaceae</taxon>
        <taxon>Genlisea</taxon>
    </lineage>
</organism>
<proteinExistence type="predicted"/>
<dbReference type="AlphaFoldDB" id="S8DK76"/>
<dbReference type="OrthoDB" id="907744at2759"/>
<evidence type="ECO:0000313" key="2">
    <source>
        <dbReference type="Proteomes" id="UP000015453"/>
    </source>
</evidence>
<accession>S8DK76</accession>
<name>S8DK76_9LAMI</name>
<keyword evidence="2" id="KW-1185">Reference proteome</keyword>
<sequence length="108" mass="12445">RDFWGIFGFSSSRVMPFSPPGALDFDSKGLTLFRTWRNYVFGQIAVGMGFHLSRKFLIGDSSSLEIFFWFPSSIVLNKKFFPVDYFMWINSCSPAKRTSNLMRFCLAA</sequence>
<comment type="caution">
    <text evidence="1">The sequence shown here is derived from an EMBL/GenBank/DDBJ whole genome shotgun (WGS) entry which is preliminary data.</text>
</comment>
<protein>
    <submittedName>
        <fullName evidence="1">Uncharacterized protein</fullName>
    </submittedName>
</protein>
<reference evidence="1 2" key="1">
    <citation type="journal article" date="2013" name="BMC Genomics">
        <title>The miniature genome of a carnivorous plant Genlisea aurea contains a low number of genes and short non-coding sequences.</title>
        <authorList>
            <person name="Leushkin E.V."/>
            <person name="Sutormin R.A."/>
            <person name="Nabieva E.R."/>
            <person name="Penin A.A."/>
            <person name="Kondrashov A.S."/>
            <person name="Logacheva M.D."/>
        </authorList>
    </citation>
    <scope>NUCLEOTIDE SEQUENCE [LARGE SCALE GENOMIC DNA]</scope>
</reference>
<dbReference type="EMBL" id="AUSU01005566">
    <property type="protein sequence ID" value="EPS63318.1"/>
    <property type="molecule type" value="Genomic_DNA"/>
</dbReference>
<feature type="non-terminal residue" evidence="1">
    <location>
        <position position="1"/>
    </location>
</feature>
<gene>
    <name evidence="1" type="ORF">M569_11468</name>
</gene>